<feature type="signal peptide" evidence="1">
    <location>
        <begin position="1"/>
        <end position="22"/>
    </location>
</feature>
<reference evidence="2 5" key="2">
    <citation type="submission" date="2018-11" db="EMBL/GenBank/DDBJ databases">
        <title>Proposal to divide the Flavobacteriaceae and reorganize its genera based on Amino Acid Identity values calculated from whole genome sequences.</title>
        <authorList>
            <person name="Nicholson A.C."/>
            <person name="Gulvik C.A."/>
            <person name="Whitney A.M."/>
            <person name="Humrighouse B.W."/>
            <person name="Bell M."/>
            <person name="Holmes B."/>
            <person name="Steigerwalt A.G."/>
            <person name="Villarma A."/>
            <person name="Sheth M."/>
            <person name="Batra D."/>
            <person name="Pryor J."/>
            <person name="Bernardet J.-F."/>
            <person name="Hugo C."/>
            <person name="Kampfer P."/>
            <person name="Newman J."/>
            <person name="McQuiston J.R."/>
        </authorList>
    </citation>
    <scope>NUCLEOTIDE SEQUENCE [LARGE SCALE GENOMIC DNA]</scope>
    <source>
        <strain evidence="2 5">KC_1864</strain>
    </source>
</reference>
<evidence type="ECO:0000313" key="2">
    <source>
        <dbReference type="EMBL" id="AZA84367.1"/>
    </source>
</evidence>
<dbReference type="EMBL" id="PPEH01000002">
    <property type="protein sequence ID" value="PNW14485.1"/>
    <property type="molecule type" value="Genomic_DNA"/>
</dbReference>
<feature type="chain" id="PRO_5044593720" description="Lipoprotein" evidence="1">
    <location>
        <begin position="23"/>
        <end position="162"/>
    </location>
</feature>
<dbReference type="PROSITE" id="PS51257">
    <property type="entry name" value="PROKAR_LIPOPROTEIN"/>
    <property type="match status" value="1"/>
</dbReference>
<evidence type="ECO:0000313" key="5">
    <source>
        <dbReference type="Proteomes" id="UP000279972"/>
    </source>
</evidence>
<proteinExistence type="predicted"/>
<sequence>MRKKKISYISFLIILMAAISFTMTSCSGRDEDVNTKADDPVYKVEIKYTGDLQNWEEKLSVSTSFKDNVTPTITGVSIDSSQKISDTGYIFTLPVSSPSNKTFKTSSNVIGISINGNITKKNSNAGQLTATVKVYKNNAVKFESPFVFDSTNTYPYYNINVD</sequence>
<protein>
    <recommendedName>
        <fullName evidence="6">Lipoprotein</fullName>
    </recommendedName>
</protein>
<dbReference type="RefSeq" id="WP_103289827.1">
    <property type="nucleotide sequence ID" value="NZ_CP033924.1"/>
</dbReference>
<evidence type="ECO:0000313" key="3">
    <source>
        <dbReference type="EMBL" id="PNW14485.1"/>
    </source>
</evidence>
<dbReference type="EMBL" id="CP033924">
    <property type="protein sequence ID" value="AZA84367.1"/>
    <property type="molecule type" value="Genomic_DNA"/>
</dbReference>
<keyword evidence="5" id="KW-1185">Reference proteome</keyword>
<gene>
    <name evidence="3" type="ORF">C1637_05865</name>
    <name evidence="2" type="ORF">EG342_21835</name>
</gene>
<keyword evidence="1" id="KW-0732">Signal</keyword>
<accession>A0A3G6RIW4</accession>
<dbReference type="Proteomes" id="UP000236262">
    <property type="component" value="Unassembled WGS sequence"/>
</dbReference>
<organism evidence="3 4">
    <name type="scientific">Chryseobacterium lactis</name>
    <dbReference type="NCBI Taxonomy" id="1241981"/>
    <lineage>
        <taxon>Bacteria</taxon>
        <taxon>Pseudomonadati</taxon>
        <taxon>Bacteroidota</taxon>
        <taxon>Flavobacteriia</taxon>
        <taxon>Flavobacteriales</taxon>
        <taxon>Weeksellaceae</taxon>
        <taxon>Chryseobacterium group</taxon>
        <taxon>Chryseobacterium</taxon>
    </lineage>
</organism>
<evidence type="ECO:0000313" key="4">
    <source>
        <dbReference type="Proteomes" id="UP000236262"/>
    </source>
</evidence>
<dbReference type="AlphaFoldDB" id="A0A3G6RIW4"/>
<dbReference type="Proteomes" id="UP000279972">
    <property type="component" value="Chromosome"/>
</dbReference>
<evidence type="ECO:0000256" key="1">
    <source>
        <dbReference type="SAM" id="SignalP"/>
    </source>
</evidence>
<name>A0A3G6RIW4_CHRLC</name>
<reference evidence="3 4" key="1">
    <citation type="submission" date="2018-01" db="EMBL/GenBank/DDBJ databases">
        <title>Draft genome sequences of Chryseobacterium lactis NCTC11390, Chryseobacterium oncorhynchi 701B-08, and Chryseobacterium viscerum 687B-08.</title>
        <authorList>
            <person name="Jeong J.-J."/>
            <person name="Lee Y.J."/>
            <person name="Park B."/>
            <person name="Choi I.-G."/>
            <person name="Kim K.D."/>
        </authorList>
    </citation>
    <scope>NUCLEOTIDE SEQUENCE [LARGE SCALE GENOMIC DNA]</scope>
    <source>
        <strain evidence="3 4">NCTC11390</strain>
    </source>
</reference>
<dbReference type="KEGG" id="clac:EG342_21835"/>
<evidence type="ECO:0008006" key="6">
    <source>
        <dbReference type="Google" id="ProtNLM"/>
    </source>
</evidence>